<dbReference type="Gene3D" id="1.10.150.130">
    <property type="match status" value="1"/>
</dbReference>
<name>A0A286UQ14_9AGAM</name>
<gene>
    <name evidence="4" type="ORF">PNOK_0161900</name>
</gene>
<keyword evidence="4" id="KW-0808">Transferase</keyword>
<dbReference type="SUPFAM" id="SSF56349">
    <property type="entry name" value="DNA breaking-rejoining enzymes"/>
    <property type="match status" value="1"/>
</dbReference>
<feature type="compositionally biased region" description="Polar residues" evidence="3">
    <location>
        <begin position="217"/>
        <end position="233"/>
    </location>
</feature>
<feature type="region of interest" description="Disordered" evidence="3">
    <location>
        <begin position="111"/>
        <end position="174"/>
    </location>
</feature>
<dbReference type="PANTHER" id="PTHR33050">
    <property type="entry name" value="REVERSE TRANSCRIPTASE DOMAIN-CONTAINING PROTEIN"/>
    <property type="match status" value="1"/>
</dbReference>
<evidence type="ECO:0000256" key="3">
    <source>
        <dbReference type="SAM" id="MobiDB-lite"/>
    </source>
</evidence>
<dbReference type="EMBL" id="NBII01000002">
    <property type="protein sequence ID" value="PAV21662.1"/>
    <property type="molecule type" value="Genomic_DNA"/>
</dbReference>
<proteinExistence type="predicted"/>
<evidence type="ECO:0000256" key="2">
    <source>
        <dbReference type="ARBA" id="ARBA00023172"/>
    </source>
</evidence>
<dbReference type="GO" id="GO:0003677">
    <property type="term" value="F:DNA binding"/>
    <property type="evidence" value="ECO:0007669"/>
    <property type="project" value="UniProtKB-KW"/>
</dbReference>
<organism evidence="4 5">
    <name type="scientific">Pyrrhoderma noxium</name>
    <dbReference type="NCBI Taxonomy" id="2282107"/>
    <lineage>
        <taxon>Eukaryota</taxon>
        <taxon>Fungi</taxon>
        <taxon>Dikarya</taxon>
        <taxon>Basidiomycota</taxon>
        <taxon>Agaricomycotina</taxon>
        <taxon>Agaricomycetes</taxon>
        <taxon>Hymenochaetales</taxon>
        <taxon>Hymenochaetaceae</taxon>
        <taxon>Pyrrhoderma</taxon>
    </lineage>
</organism>
<dbReference type="InterPro" id="IPR010998">
    <property type="entry name" value="Integrase_recombinase_N"/>
</dbReference>
<dbReference type="GO" id="GO:0003964">
    <property type="term" value="F:RNA-directed DNA polymerase activity"/>
    <property type="evidence" value="ECO:0007669"/>
    <property type="project" value="UniProtKB-KW"/>
</dbReference>
<dbReference type="InterPro" id="IPR052055">
    <property type="entry name" value="Hepadnavirus_pol/RT"/>
</dbReference>
<dbReference type="Proteomes" id="UP000217199">
    <property type="component" value="Unassembled WGS sequence"/>
</dbReference>
<feature type="compositionally biased region" description="Pro residues" evidence="3">
    <location>
        <begin position="200"/>
        <end position="209"/>
    </location>
</feature>
<dbReference type="STRING" id="2282107.A0A286UQ14"/>
<dbReference type="GO" id="GO:0006310">
    <property type="term" value="P:DNA recombination"/>
    <property type="evidence" value="ECO:0007669"/>
    <property type="project" value="UniProtKB-KW"/>
</dbReference>
<protein>
    <submittedName>
        <fullName evidence="4">Reverse transcriptase ribonuclease H</fullName>
    </submittedName>
</protein>
<dbReference type="OrthoDB" id="3266428at2759"/>
<dbReference type="PANTHER" id="PTHR33050:SF7">
    <property type="entry name" value="RIBONUCLEASE H"/>
    <property type="match status" value="1"/>
</dbReference>
<comment type="caution">
    <text evidence="4">The sequence shown here is derived from an EMBL/GenBank/DDBJ whole genome shotgun (WGS) entry which is preliminary data.</text>
</comment>
<dbReference type="Gene3D" id="1.10.443.10">
    <property type="entry name" value="Intergrase catalytic core"/>
    <property type="match status" value="1"/>
</dbReference>
<reference evidence="4 5" key="1">
    <citation type="journal article" date="2017" name="Mol. Ecol.">
        <title>Comparative and population genomic landscape of Phellinus noxius: A hypervariable fungus causing root rot in trees.</title>
        <authorList>
            <person name="Chung C.L."/>
            <person name="Lee T.J."/>
            <person name="Akiba M."/>
            <person name="Lee H.H."/>
            <person name="Kuo T.H."/>
            <person name="Liu D."/>
            <person name="Ke H.M."/>
            <person name="Yokoi T."/>
            <person name="Roa M.B."/>
            <person name="Lu M.J."/>
            <person name="Chang Y.Y."/>
            <person name="Ann P.J."/>
            <person name="Tsai J.N."/>
            <person name="Chen C.Y."/>
            <person name="Tzean S.S."/>
            <person name="Ota Y."/>
            <person name="Hattori T."/>
            <person name="Sahashi N."/>
            <person name="Liou R.F."/>
            <person name="Kikuchi T."/>
            <person name="Tsai I.J."/>
        </authorList>
    </citation>
    <scope>NUCLEOTIDE SEQUENCE [LARGE SCALE GENOMIC DNA]</scope>
    <source>
        <strain evidence="4 5">FFPRI411160</strain>
    </source>
</reference>
<dbReference type="SUPFAM" id="SSF47823">
    <property type="entry name" value="lambda integrase-like, N-terminal domain"/>
    <property type="match status" value="1"/>
</dbReference>
<sequence>MPPRRRLLIDPSTLHMPDFASRGYAPSRARQRRIHACNNQEAIQILRNEWTARNQLEIQRWERENLPSQQAPPAVNELDDNGSQEQQLLHLVHNLQQGSANAENATETPAQIPDVIHPPNDEMTDGPNFSNPSSQVRPNQSQPQSSSQVQTADPQQQQQQPQTVPSIQPPALNTLNNNDVLQTQLETLLQQLQRQANPENLPPNPPFANPFPSSAADHNSNSNPDENSTASSTSLARIKLGRNVHDVMNNFHLLPLPVLEELRHMRHVKLWFFTNDGLEKTRSAKERSGRYNSSRVRFDFERQGLVAENEYEATVKTAPEDNTLTPDQLNQAMPRFLDSIKHANWPEEISRMFSSFFDEVQRHYESRARPIAGAYTIAQAVFELRNKFHAHLKHHREALVLSLDSSELERIREQLRAARDDQSLLFDSYRSAQREPFLLFQPSDSWALTSKTSPPGPPKSDLLAPPPRPFVLSASASTTTLIKPVLSRTSSAPVPPPSVTVQGLAINSRPATGETCVSPSSCKAANENTLSSTHVPPAAPPPMALPLVISKRRHSPLHPFDLSFISSILCDTPLSAKYPTILESFRSGFLLGVPPIHVTFTPPNNPSLMSLYSEFETLVNKEFLLLHYLGPFSRVQLEQIIGPFQTSPLSLVPKPNSSKFRLIQNLSYPHLPFPVPSINSHIDSSLYPSTFGTFLTICLVINYLPAGAQACTRDVADAYRTIPLHPSQWNGLVIKLNHDSFALNTQNCFGLASAGGVWGQVADLLADLFRSQGIGPISKWVDDFLFFRVPLPTLAATNHKRELLRPTITPSQHNARKLFLGPPLPDNTLPHYDEDFSFPLAAHNSSTYSYTEADLDAFSSKLGLPWKPEKSTPFSSTVTYLGFVWDLEHRVVTLHTDKQEKYTKAIHLWLLRSHHTLRQVQSLYGKLLHTTYIVPFGRLYLTNLEKMIPMFSTNPDKPHRPIKTIASDLDWWLQLLSAPTLSRDIPTFESFDVLQGYSDASNQGLGIVFANCWASFAYSSAFKQRNRNIAWAEASALELLILSLDYFPISTRRIVLFCDNSVVSEGWQIGRSRSSFVNDVFKRIQLLLQQRQLQLQLRYVPTTLIMTSYGSQIPTVSLTILDCARFLLPTYLPCLNTTTTLSQANSYVQVDPHVLRPHVLALERLEKWLPAVAVRSSVPKDLLEKQKQLALSAYAKSTRATYGTGLAKFHEYCDTIGLPETARTPASTTIMAGFVTYLSGMYSRTAINNFLAGVKAWHVVNNLQLDLDEKLLQTLLKGAARIQPLPLPKRLPLTTEQMERILEKLDVTKPEQAAVAACLTTTFYSCARLGEFTVPSLGHFDPKLHITIAGVSFQQDRFFNRVTAFHLPVTKSKLTGETVFWAPQNNSSNPLPFLLNHLRLNENSPQEHLFAFKTRNGKTPLTRNNFLRIIKQAAAQTEISFTSGHSLRIGSTLEYLLRGVPFEVVKQIGRWSSNAFTLYLREHGRILAPYLQTHPPINSEFLEYRNINIH</sequence>
<dbReference type="InParanoid" id="A0A286UQ14"/>
<evidence type="ECO:0000313" key="5">
    <source>
        <dbReference type="Proteomes" id="UP000217199"/>
    </source>
</evidence>
<dbReference type="InterPro" id="IPR013762">
    <property type="entry name" value="Integrase-like_cat_sf"/>
</dbReference>
<feature type="region of interest" description="Disordered" evidence="3">
    <location>
        <begin position="196"/>
        <end position="233"/>
    </location>
</feature>
<accession>A0A286UQ14</accession>
<keyword evidence="4" id="KW-0548">Nucleotidyltransferase</keyword>
<dbReference type="InterPro" id="IPR043502">
    <property type="entry name" value="DNA/RNA_pol_sf"/>
</dbReference>
<keyword evidence="2" id="KW-0233">DNA recombination</keyword>
<keyword evidence="4" id="KW-0695">RNA-directed DNA polymerase</keyword>
<feature type="compositionally biased region" description="Low complexity" evidence="3">
    <location>
        <begin position="130"/>
        <end position="170"/>
    </location>
</feature>
<dbReference type="InterPro" id="IPR011010">
    <property type="entry name" value="DNA_brk_join_enz"/>
</dbReference>
<keyword evidence="5" id="KW-1185">Reference proteome</keyword>
<evidence type="ECO:0000256" key="1">
    <source>
        <dbReference type="ARBA" id="ARBA00023125"/>
    </source>
</evidence>
<keyword evidence="1" id="KW-0238">DNA-binding</keyword>
<dbReference type="GO" id="GO:0015074">
    <property type="term" value="P:DNA integration"/>
    <property type="evidence" value="ECO:0007669"/>
    <property type="project" value="InterPro"/>
</dbReference>
<evidence type="ECO:0000313" key="4">
    <source>
        <dbReference type="EMBL" id="PAV21662.1"/>
    </source>
</evidence>
<dbReference type="SUPFAM" id="SSF56672">
    <property type="entry name" value="DNA/RNA polymerases"/>
    <property type="match status" value="2"/>
</dbReference>